<dbReference type="RefSeq" id="WP_186556605.1">
    <property type="nucleotide sequence ID" value="NZ_JABWRE020000001.1"/>
</dbReference>
<comment type="caution">
    <text evidence="2">The sequence shown here is derived from an EMBL/GenBank/DDBJ whole genome shotgun (WGS) entry which is preliminary data.</text>
</comment>
<proteinExistence type="predicted"/>
<dbReference type="GO" id="GO:0004252">
    <property type="term" value="F:serine-type endopeptidase activity"/>
    <property type="evidence" value="ECO:0007669"/>
    <property type="project" value="InterPro"/>
</dbReference>
<evidence type="ECO:0000313" key="3">
    <source>
        <dbReference type="EMBL" id="MBV4539132.1"/>
    </source>
</evidence>
<name>A0A923JWC0_9PSED</name>
<dbReference type="EMBL" id="JABWRE010000019">
    <property type="protein sequence ID" value="MBC3443107.1"/>
    <property type="molecule type" value="Genomic_DNA"/>
</dbReference>
<evidence type="ECO:0000256" key="1">
    <source>
        <dbReference type="SAM" id="SignalP"/>
    </source>
</evidence>
<protein>
    <submittedName>
        <fullName evidence="2">Trypsin-like peptidase domain-containing protein</fullName>
    </submittedName>
</protein>
<dbReference type="Gene3D" id="2.40.10.120">
    <property type="match status" value="1"/>
</dbReference>
<reference evidence="2" key="2">
    <citation type="submission" date="2020-07" db="EMBL/GenBank/DDBJ databases">
        <authorList>
            <person name="Lood C."/>
            <person name="Girard L."/>
        </authorList>
    </citation>
    <scope>NUCLEOTIDE SEQUENCE</scope>
    <source>
        <strain evidence="2">SWRI10</strain>
    </source>
</reference>
<dbReference type="GO" id="GO:0006508">
    <property type="term" value="P:proteolysis"/>
    <property type="evidence" value="ECO:0007669"/>
    <property type="project" value="InterPro"/>
</dbReference>
<dbReference type="Proteomes" id="UP000599879">
    <property type="component" value="Unassembled WGS sequence"/>
</dbReference>
<reference evidence="3" key="3">
    <citation type="submission" date="2021-06" db="EMBL/GenBank/DDBJ databases">
        <title>Updating the genus Pseudomonas: Description of 43 new species and partition of the Pseudomonas putida group.</title>
        <authorList>
            <person name="Girard L."/>
            <person name="Lood C."/>
            <person name="Vandamme P."/>
            <person name="Rokni-Zadeh H."/>
            <person name="Van Noort V."/>
            <person name="Hofte M."/>
            <person name="Lavigne R."/>
            <person name="De Mot R."/>
        </authorList>
    </citation>
    <scope>NUCLEOTIDE SEQUENCE</scope>
    <source>
        <strain evidence="3">SWRI10</strain>
    </source>
</reference>
<gene>
    <name evidence="3" type="ORF">HU737_024545</name>
    <name evidence="2" type="ORF">HU737_20640</name>
</gene>
<dbReference type="EMBL" id="JABWRE020000001">
    <property type="protein sequence ID" value="MBV4539132.1"/>
    <property type="molecule type" value="Genomic_DNA"/>
</dbReference>
<feature type="signal peptide" evidence="1">
    <location>
        <begin position="1"/>
        <end position="22"/>
    </location>
</feature>
<dbReference type="Pfam" id="PF13365">
    <property type="entry name" value="Trypsin_2"/>
    <property type="match status" value="1"/>
</dbReference>
<dbReference type="InterPro" id="IPR009003">
    <property type="entry name" value="Peptidase_S1_PA"/>
</dbReference>
<dbReference type="PROSITE" id="PS00134">
    <property type="entry name" value="TRYPSIN_HIS"/>
    <property type="match status" value="1"/>
</dbReference>
<organism evidence="2">
    <name type="scientific">Pseudomonas urmiensis</name>
    <dbReference type="NCBI Taxonomy" id="2745493"/>
    <lineage>
        <taxon>Bacteria</taxon>
        <taxon>Pseudomonadati</taxon>
        <taxon>Pseudomonadota</taxon>
        <taxon>Gammaproteobacteria</taxon>
        <taxon>Pseudomonadales</taxon>
        <taxon>Pseudomonadaceae</taxon>
        <taxon>Pseudomonas</taxon>
    </lineage>
</organism>
<sequence length="500" mass="53501">MFKRHPFCLGAALISLAITASAEDTVQPSVPTPELLTNAHGERRQWTGIGRLTRPGGSQCIASLIDSRAPGMAASGPAYLVTAGHCVDKRNGVIGHDTEIEGSISFNFFVDTQDQRHTFALKRTLWSSMQGLDLALLELDASLSQVMAQGIVPLALAADSPPGANVHVIGESSANELGLRLTTCSQATTDFVIAAPWVWRNIYSTDCLGLGPGSSGSPVIDVQSGRLLSVLNSVSEPISGKAAPCSLSSPCQVPVQTDKPALTTGFSIPLGRLQGCFAQGFANLSLDSCQLLPGFELIVEKNPRSLTKIATDAEGNERLPRWGLSFSLNTPRYRFKTVRNPLACENPEGYSGTIAAEQNHIDEPIGPEPGWHFLCLIGVDSAEHKPSPALMGNSLSLATQLLPAAPVPDPDMTVTALPNGNVQVSWRTAPPHLTLYRVKRGPPATTDCQDPAGFRHLRHKRYEFKAQQLPLTLCTVSEDLIEQRSAVRTDLLQPAASGKK</sequence>
<dbReference type="AlphaFoldDB" id="A0A923JWC0"/>
<accession>A0A923JWC0</accession>
<evidence type="ECO:0000313" key="2">
    <source>
        <dbReference type="EMBL" id="MBC3443107.1"/>
    </source>
</evidence>
<feature type="chain" id="PRO_5036600640" evidence="1">
    <location>
        <begin position="23"/>
        <end position="500"/>
    </location>
</feature>
<reference evidence="2" key="1">
    <citation type="journal article" date="2020" name="Microorganisms">
        <title>Reliable Identification of Environmental Pseudomonas Isolates Using the rpoD Gene.</title>
        <authorList>
            <consortium name="The Broad Institute Genome Sequencing Platform"/>
            <person name="Girard L."/>
            <person name="Lood C."/>
            <person name="Rokni-Zadeh H."/>
            <person name="van Noort V."/>
            <person name="Lavigne R."/>
            <person name="De Mot R."/>
        </authorList>
    </citation>
    <scope>NUCLEOTIDE SEQUENCE</scope>
    <source>
        <strain evidence="2">SWRI10</strain>
    </source>
</reference>
<dbReference type="SUPFAM" id="SSF50494">
    <property type="entry name" value="Trypsin-like serine proteases"/>
    <property type="match status" value="1"/>
</dbReference>
<dbReference type="InterPro" id="IPR018114">
    <property type="entry name" value="TRYPSIN_HIS"/>
</dbReference>
<keyword evidence="1" id="KW-0732">Signal</keyword>